<keyword evidence="1" id="KW-0472">Membrane</keyword>
<feature type="transmembrane region" description="Helical" evidence="1">
    <location>
        <begin position="158"/>
        <end position="177"/>
    </location>
</feature>
<sequence>MFWGVDHLKIKDINRVPKHMTTIGGQALIEGVMMKGPKDIAIAVRKPDHEIEVKKERLDTPSINHKFLRLPFIRGVVGLVEAMVIGTKSLMYSAEFFGEDMEKTKFEKALEKKMSPKKAENVEMFFTMLLSFAIVIVCFMLAPTFLTNLFKNVVESPVLLNLIEGVIRIIFFLIYVISISKMEDVGRVFEYHGAEHKTIHCYENEEELTVENVKKYPTLHPRCGTSFLFMVMIVSILVLSLFGWPNPLQRFFIRLLMLPVIAGISYEINRIIGRSGGKLAYILSYPGLWLQKVATTREPDGEQIEVAIEALKGVLVEDKEEDLWK</sequence>
<protein>
    <submittedName>
        <fullName evidence="2">Uncharacterized conserved protein YqhQ</fullName>
    </submittedName>
</protein>
<dbReference type="AlphaFoldDB" id="A0A1M5SZL8"/>
<evidence type="ECO:0000313" key="2">
    <source>
        <dbReference type="EMBL" id="SHH43778.1"/>
    </source>
</evidence>
<accession>A0A1M5SZL8</accession>
<name>A0A1M5SZL8_9FIRM</name>
<dbReference type="PANTHER" id="PTHR42867:SF1">
    <property type="entry name" value="MEMBRANE PROTEIN-RELATED"/>
    <property type="match status" value="1"/>
</dbReference>
<keyword evidence="3" id="KW-1185">Reference proteome</keyword>
<dbReference type="Pfam" id="PF07136">
    <property type="entry name" value="DUF1385"/>
    <property type="match status" value="1"/>
</dbReference>
<evidence type="ECO:0000313" key="3">
    <source>
        <dbReference type="Proteomes" id="UP000184389"/>
    </source>
</evidence>
<dbReference type="PANTHER" id="PTHR42867">
    <property type="entry name" value="MEMBRANE PROTEIN-RELATED"/>
    <property type="match status" value="1"/>
</dbReference>
<proteinExistence type="predicted"/>
<keyword evidence="1" id="KW-0812">Transmembrane</keyword>
<feature type="transmembrane region" description="Helical" evidence="1">
    <location>
        <begin position="224"/>
        <end position="245"/>
    </location>
</feature>
<organism evidence="2 3">
    <name type="scientific">Sporanaerobacter acetigenes DSM 13106</name>
    <dbReference type="NCBI Taxonomy" id="1123281"/>
    <lineage>
        <taxon>Bacteria</taxon>
        <taxon>Bacillati</taxon>
        <taxon>Bacillota</taxon>
        <taxon>Tissierellia</taxon>
        <taxon>Tissierellales</taxon>
        <taxon>Sporanaerobacteraceae</taxon>
        <taxon>Sporanaerobacter</taxon>
    </lineage>
</organism>
<feature type="transmembrane region" description="Helical" evidence="1">
    <location>
        <begin position="251"/>
        <end position="268"/>
    </location>
</feature>
<dbReference type="EMBL" id="FQXR01000002">
    <property type="protein sequence ID" value="SHH43778.1"/>
    <property type="molecule type" value="Genomic_DNA"/>
</dbReference>
<gene>
    <name evidence="2" type="ORF">SAMN02745180_00328</name>
</gene>
<feature type="transmembrane region" description="Helical" evidence="1">
    <location>
        <begin position="122"/>
        <end position="146"/>
    </location>
</feature>
<dbReference type="Proteomes" id="UP000184389">
    <property type="component" value="Unassembled WGS sequence"/>
</dbReference>
<dbReference type="STRING" id="1123281.SAMN02745180_00328"/>
<evidence type="ECO:0000256" key="1">
    <source>
        <dbReference type="SAM" id="Phobius"/>
    </source>
</evidence>
<reference evidence="2 3" key="1">
    <citation type="submission" date="2016-11" db="EMBL/GenBank/DDBJ databases">
        <authorList>
            <person name="Jaros S."/>
            <person name="Januszkiewicz K."/>
            <person name="Wedrychowicz H."/>
        </authorList>
    </citation>
    <scope>NUCLEOTIDE SEQUENCE [LARGE SCALE GENOMIC DNA]</scope>
    <source>
        <strain evidence="2 3">DSM 13106</strain>
    </source>
</reference>
<keyword evidence="1" id="KW-1133">Transmembrane helix</keyword>
<dbReference type="InterPro" id="IPR010787">
    <property type="entry name" value="DUF1385"/>
</dbReference>